<sequence>MQVFLPTSSGRRNELSEETANVDLIFTLAELTYYHVSLFNAWSCIIRGTLLYCDIASLLP</sequence>
<proteinExistence type="predicted"/>
<gene>
    <name evidence="1" type="ORF">OESDEN_01137</name>
</gene>
<keyword evidence="2" id="KW-1185">Reference proteome</keyword>
<name>A0A0B1TNM8_OESDE</name>
<evidence type="ECO:0000313" key="1">
    <source>
        <dbReference type="EMBL" id="KHJ98879.1"/>
    </source>
</evidence>
<dbReference type="Proteomes" id="UP000053660">
    <property type="component" value="Unassembled WGS sequence"/>
</dbReference>
<accession>A0A0B1TNM8</accession>
<reference evidence="1 2" key="1">
    <citation type="submission" date="2014-03" db="EMBL/GenBank/DDBJ databases">
        <title>Draft genome of the hookworm Oesophagostomum dentatum.</title>
        <authorList>
            <person name="Mitreva M."/>
        </authorList>
    </citation>
    <scope>NUCLEOTIDE SEQUENCE [LARGE SCALE GENOMIC DNA]</scope>
    <source>
        <strain evidence="1 2">OD-Hann</strain>
    </source>
</reference>
<protein>
    <submittedName>
        <fullName evidence="1">Uncharacterized protein</fullName>
    </submittedName>
</protein>
<dbReference type="EMBL" id="KN549264">
    <property type="protein sequence ID" value="KHJ98879.1"/>
    <property type="molecule type" value="Genomic_DNA"/>
</dbReference>
<evidence type="ECO:0000313" key="2">
    <source>
        <dbReference type="Proteomes" id="UP000053660"/>
    </source>
</evidence>
<organism evidence="1 2">
    <name type="scientific">Oesophagostomum dentatum</name>
    <name type="common">Nodular worm</name>
    <dbReference type="NCBI Taxonomy" id="61180"/>
    <lineage>
        <taxon>Eukaryota</taxon>
        <taxon>Metazoa</taxon>
        <taxon>Ecdysozoa</taxon>
        <taxon>Nematoda</taxon>
        <taxon>Chromadorea</taxon>
        <taxon>Rhabditida</taxon>
        <taxon>Rhabditina</taxon>
        <taxon>Rhabditomorpha</taxon>
        <taxon>Strongyloidea</taxon>
        <taxon>Strongylidae</taxon>
        <taxon>Oesophagostomum</taxon>
    </lineage>
</organism>
<dbReference type="AlphaFoldDB" id="A0A0B1TNM8"/>